<evidence type="ECO:0000313" key="2">
    <source>
        <dbReference type="EMBL" id="MFD1321923.1"/>
    </source>
</evidence>
<accession>A0ABW3YFT2</accession>
<dbReference type="InterPro" id="IPR007278">
    <property type="entry name" value="DUF397"/>
</dbReference>
<dbReference type="Proteomes" id="UP001597260">
    <property type="component" value="Unassembled WGS sequence"/>
</dbReference>
<reference evidence="3" key="1">
    <citation type="journal article" date="2019" name="Int. J. Syst. Evol. Microbiol.">
        <title>The Global Catalogue of Microorganisms (GCM) 10K type strain sequencing project: providing services to taxonomists for standard genome sequencing and annotation.</title>
        <authorList>
            <consortium name="The Broad Institute Genomics Platform"/>
            <consortium name="The Broad Institute Genome Sequencing Center for Infectious Disease"/>
            <person name="Wu L."/>
            <person name="Ma J."/>
        </authorList>
    </citation>
    <scope>NUCLEOTIDE SEQUENCE [LARGE SCALE GENOMIC DNA]</scope>
    <source>
        <strain evidence="3">JCM 31037</strain>
    </source>
</reference>
<name>A0ABW3YFT2_9ACTN</name>
<organism evidence="2 3">
    <name type="scientific">Micromonospora sonneratiae</name>
    <dbReference type="NCBI Taxonomy" id="1184706"/>
    <lineage>
        <taxon>Bacteria</taxon>
        <taxon>Bacillati</taxon>
        <taxon>Actinomycetota</taxon>
        <taxon>Actinomycetes</taxon>
        <taxon>Micromonosporales</taxon>
        <taxon>Micromonosporaceae</taxon>
        <taxon>Micromonospora</taxon>
    </lineage>
</organism>
<sequence>MSQTGSVVGVWRKSSRCESQQCVEVARTATGMAVRDSADPGWHITIASPAWQAFVASVRDGELGRR</sequence>
<dbReference type="EMBL" id="JBHTMP010000015">
    <property type="protein sequence ID" value="MFD1321923.1"/>
    <property type="molecule type" value="Genomic_DNA"/>
</dbReference>
<dbReference type="Pfam" id="PF04149">
    <property type="entry name" value="DUF397"/>
    <property type="match status" value="1"/>
</dbReference>
<evidence type="ECO:0000259" key="1">
    <source>
        <dbReference type="Pfam" id="PF04149"/>
    </source>
</evidence>
<feature type="domain" description="DUF397" evidence="1">
    <location>
        <begin position="10"/>
        <end position="59"/>
    </location>
</feature>
<dbReference type="RefSeq" id="WP_377570313.1">
    <property type="nucleotide sequence ID" value="NZ_JBHTMP010000015.1"/>
</dbReference>
<keyword evidence="3" id="KW-1185">Reference proteome</keyword>
<proteinExistence type="predicted"/>
<comment type="caution">
    <text evidence="2">The sequence shown here is derived from an EMBL/GenBank/DDBJ whole genome shotgun (WGS) entry which is preliminary data.</text>
</comment>
<evidence type="ECO:0000313" key="3">
    <source>
        <dbReference type="Proteomes" id="UP001597260"/>
    </source>
</evidence>
<protein>
    <submittedName>
        <fullName evidence="2">DUF397 domain-containing protein</fullName>
    </submittedName>
</protein>
<gene>
    <name evidence="2" type="ORF">ACFQ4H_12555</name>
</gene>